<dbReference type="EMBL" id="LFEJ01000015">
    <property type="protein sequence ID" value="KMV34168.1"/>
    <property type="molecule type" value="Genomic_DNA"/>
</dbReference>
<accession>A0A0J8VL52</accession>
<dbReference type="OrthoDB" id="6428553at2"/>
<protein>
    <recommendedName>
        <fullName evidence="3">DUF2766 domain-containing protein</fullName>
    </recommendedName>
</protein>
<proteinExistence type="predicted"/>
<evidence type="ECO:0000313" key="1">
    <source>
        <dbReference type="EMBL" id="KMV34168.1"/>
    </source>
</evidence>
<dbReference type="PATRIC" id="fig|1656095.3.peg.2522"/>
<comment type="caution">
    <text evidence="1">The sequence shown here is derived from an EMBL/GenBank/DDBJ whole genome shotgun (WGS) entry which is preliminary data.</text>
</comment>
<dbReference type="AlphaFoldDB" id="A0A0J8VL52"/>
<gene>
    <name evidence="1" type="ORF">ACH50_12185</name>
</gene>
<reference evidence="1 2" key="1">
    <citation type="submission" date="2015-06" db="EMBL/GenBank/DDBJ databases">
        <title>Genome sequencing of Cronobacter sp. strain DJ34 isolated from petroleum contaminated sludge of Duliajan Oil Fields, Assam, India.</title>
        <authorList>
            <person name="Pal S."/>
            <person name="Banerjee T.D."/>
            <person name="Roy A."/>
            <person name="Sar P."/>
            <person name="Kazy S.K."/>
        </authorList>
    </citation>
    <scope>NUCLEOTIDE SEQUENCE [LARGE SCALE GENOMIC DNA]</scope>
    <source>
        <strain evidence="1 2">DJ34</strain>
    </source>
</reference>
<dbReference type="RefSeq" id="WP_024559008.1">
    <property type="nucleotide sequence ID" value="NZ_LFEJ01000015.1"/>
</dbReference>
<evidence type="ECO:0000313" key="2">
    <source>
        <dbReference type="Proteomes" id="UP000037315"/>
    </source>
</evidence>
<dbReference type="Pfam" id="PF10964">
    <property type="entry name" value="DUF2766"/>
    <property type="match status" value="1"/>
</dbReference>
<keyword evidence="2" id="KW-1185">Reference proteome</keyword>
<sequence length="82" mass="9012">MSKVFTAEEELQSDIVACQLVIKQILDVIDVIAPVEVREKMANQLKAIDFTGHPAADAVTLRAVQKAVALIELKFTPQNEAH</sequence>
<name>A0A0J8VL52_9ENTR</name>
<dbReference type="InterPro" id="IPR020262">
    <property type="entry name" value="Uncharacterised_YecJ"/>
</dbReference>
<organism evidence="1 2">
    <name type="scientific">Franconibacter pulveris</name>
    <dbReference type="NCBI Taxonomy" id="435910"/>
    <lineage>
        <taxon>Bacteria</taxon>
        <taxon>Pseudomonadati</taxon>
        <taxon>Pseudomonadota</taxon>
        <taxon>Gammaproteobacteria</taxon>
        <taxon>Enterobacterales</taxon>
        <taxon>Enterobacteriaceae</taxon>
        <taxon>Franconibacter</taxon>
    </lineage>
</organism>
<evidence type="ECO:0008006" key="3">
    <source>
        <dbReference type="Google" id="ProtNLM"/>
    </source>
</evidence>
<dbReference type="Proteomes" id="UP000037315">
    <property type="component" value="Unassembled WGS sequence"/>
</dbReference>